<accession>A0A813RRB8</accession>
<protein>
    <recommendedName>
        <fullName evidence="1">PLD phosphodiesterase domain-containing protein</fullName>
    </recommendedName>
</protein>
<sequence>MISSAEIKTISNEFFDQQEEFSQFSNNVSQETVTSLFASGYSFIKSPEDAIKYLFSKNRYYLRRKFNRKKIRHEVTSEELDFAAEFGRFSQRPSDLFLKLFYNVICTLEHDSLAGRVSPALIGSTGVIPLTIISTIPDIMQHYYDVIVHAQKEVLFATMYWEKSESANTIGKAFRDLSERAGYENRHVIIKLIMDHPKLKNALPFHSIIPSSKWTDFNLPSPEEIPNISLEIQNFHRAIMGTFHVKFLVVDRKLVLLNSNNIQDRPNLEMMSQYEGEIVNSFYDTFLISWSIPFQPNLVCLNDNPNITTVEEPIYETTSIDESLLQQHLEEEEADHTGDAVVDNEIGSQSQFDLTEHLNNTAKSAHSAKADKSISAKEMEILSLEYNPILTHCSQEPFPIALVSRLPQGIPSIRNTNNPQDAAWMSAFQYAQKSIFIQSPTLNAPPAINGIVAACRRGIKVTLWLNLGFNDAKEGRGTFQGGTNECVVKKLYKRLRKTNDGIEKNLETFWYTAKDQIRPLHFLQRKRNCHIKFMSIDGQVAIMGNANMDSLSWFHSQEANTMIDSPMIVKEWMDALYRNQSTNAYGKLDTDGIWRDVYGKLNPKNGK</sequence>
<evidence type="ECO:0000313" key="2">
    <source>
        <dbReference type="EMBL" id="CAF0784710.1"/>
    </source>
</evidence>
<reference evidence="2" key="1">
    <citation type="submission" date="2021-02" db="EMBL/GenBank/DDBJ databases">
        <authorList>
            <person name="Nowell W R."/>
        </authorList>
    </citation>
    <scope>NUCLEOTIDE SEQUENCE</scope>
</reference>
<evidence type="ECO:0000259" key="1">
    <source>
        <dbReference type="PROSITE" id="PS50035"/>
    </source>
</evidence>
<dbReference type="InterPro" id="IPR001736">
    <property type="entry name" value="PLipase_D/transphosphatidylase"/>
</dbReference>
<dbReference type="GO" id="GO:0032049">
    <property type="term" value="P:cardiolipin biosynthetic process"/>
    <property type="evidence" value="ECO:0007669"/>
    <property type="project" value="UniProtKB-ARBA"/>
</dbReference>
<dbReference type="PANTHER" id="PTHR21248:SF22">
    <property type="entry name" value="PHOSPHOLIPASE D"/>
    <property type="match status" value="1"/>
</dbReference>
<feature type="domain" description="PLD phosphodiesterase" evidence="1">
    <location>
        <begin position="530"/>
        <end position="552"/>
    </location>
</feature>
<dbReference type="AlphaFoldDB" id="A0A813RRB8"/>
<organism evidence="2 3">
    <name type="scientific">Adineta steineri</name>
    <dbReference type="NCBI Taxonomy" id="433720"/>
    <lineage>
        <taxon>Eukaryota</taxon>
        <taxon>Metazoa</taxon>
        <taxon>Spiralia</taxon>
        <taxon>Gnathifera</taxon>
        <taxon>Rotifera</taxon>
        <taxon>Eurotatoria</taxon>
        <taxon>Bdelloidea</taxon>
        <taxon>Adinetida</taxon>
        <taxon>Adinetidae</taxon>
        <taxon>Adineta</taxon>
    </lineage>
</organism>
<dbReference type="Gene3D" id="3.30.870.10">
    <property type="entry name" value="Endonuclease Chain A"/>
    <property type="match status" value="2"/>
</dbReference>
<name>A0A813RRB8_9BILA</name>
<dbReference type="GO" id="GO:0030572">
    <property type="term" value="F:phosphatidyltransferase activity"/>
    <property type="evidence" value="ECO:0007669"/>
    <property type="project" value="UniProtKB-ARBA"/>
</dbReference>
<dbReference type="SMART" id="SM00155">
    <property type="entry name" value="PLDc"/>
    <property type="match status" value="2"/>
</dbReference>
<dbReference type="InterPro" id="IPR025202">
    <property type="entry name" value="PLD-like_dom"/>
</dbReference>
<dbReference type="PROSITE" id="PS50035">
    <property type="entry name" value="PLD"/>
    <property type="match status" value="2"/>
</dbReference>
<comment type="caution">
    <text evidence="2">The sequence shown here is derived from an EMBL/GenBank/DDBJ whole genome shotgun (WGS) entry which is preliminary data.</text>
</comment>
<dbReference type="Pfam" id="PF13091">
    <property type="entry name" value="PLDc_2"/>
    <property type="match status" value="1"/>
</dbReference>
<feature type="domain" description="PLD phosphodiesterase" evidence="1">
    <location>
        <begin position="239"/>
        <end position="266"/>
    </location>
</feature>
<dbReference type="EMBL" id="CAJNOG010000024">
    <property type="protein sequence ID" value="CAF0784710.1"/>
    <property type="molecule type" value="Genomic_DNA"/>
</dbReference>
<dbReference type="PANTHER" id="PTHR21248">
    <property type="entry name" value="CARDIOLIPIN SYNTHASE"/>
    <property type="match status" value="1"/>
</dbReference>
<proteinExistence type="predicted"/>
<evidence type="ECO:0000313" key="3">
    <source>
        <dbReference type="Proteomes" id="UP000663845"/>
    </source>
</evidence>
<dbReference type="CDD" id="cd00138">
    <property type="entry name" value="PLDc_SF"/>
    <property type="match status" value="1"/>
</dbReference>
<gene>
    <name evidence="2" type="ORF">JYZ213_LOCUS4383</name>
</gene>
<dbReference type="SUPFAM" id="SSF56024">
    <property type="entry name" value="Phospholipase D/nuclease"/>
    <property type="match status" value="2"/>
</dbReference>
<dbReference type="Proteomes" id="UP000663845">
    <property type="component" value="Unassembled WGS sequence"/>
</dbReference>